<dbReference type="InterPro" id="IPR044730">
    <property type="entry name" value="RNase_H-like_dom_plant"/>
</dbReference>
<dbReference type="CDD" id="cd06222">
    <property type="entry name" value="RNase_H_like"/>
    <property type="match status" value="1"/>
</dbReference>
<dbReference type="Gene3D" id="3.30.420.10">
    <property type="entry name" value="Ribonuclease H-like superfamily/Ribonuclease H"/>
    <property type="match status" value="1"/>
</dbReference>
<reference evidence="2 3" key="1">
    <citation type="journal article" date="2021" name="bioRxiv">
        <title>Chromosome-scale and haplotype-resolved genome assembly of a tetraploid potato cultivar.</title>
        <authorList>
            <person name="Sun H."/>
            <person name="Jiao W.-B."/>
            <person name="Krause K."/>
            <person name="Campoy J.A."/>
            <person name="Goel M."/>
            <person name="Folz-Donahue K."/>
            <person name="Kukat C."/>
            <person name="Huettel B."/>
            <person name="Schneeberger K."/>
        </authorList>
    </citation>
    <scope>NUCLEOTIDE SEQUENCE [LARGE SCALE GENOMIC DNA]</scope>
    <source>
        <strain evidence="2">SolTubOtavaFocal</strain>
        <tissue evidence="2">Leaves</tissue>
    </source>
</reference>
<proteinExistence type="predicted"/>
<evidence type="ECO:0000313" key="2">
    <source>
        <dbReference type="EMBL" id="KAH0777236.1"/>
    </source>
</evidence>
<dbReference type="Pfam" id="PF13456">
    <property type="entry name" value="RVT_3"/>
    <property type="match status" value="1"/>
</dbReference>
<dbReference type="SUPFAM" id="SSF53098">
    <property type="entry name" value="Ribonuclease H-like"/>
    <property type="match status" value="1"/>
</dbReference>
<dbReference type="InterPro" id="IPR036397">
    <property type="entry name" value="RNaseH_sf"/>
</dbReference>
<dbReference type="PROSITE" id="PS50879">
    <property type="entry name" value="RNASE_H_1"/>
    <property type="match status" value="1"/>
</dbReference>
<dbReference type="InterPro" id="IPR012337">
    <property type="entry name" value="RNaseH-like_sf"/>
</dbReference>
<protein>
    <recommendedName>
        <fullName evidence="1">RNase H type-1 domain-containing protein</fullName>
    </recommendedName>
</protein>
<sequence>MTSIPITWIKPPPLRVKLNSDGSCSNGQSGGGGIIRDQKGDFIFAYSIPLGNGTSNTAEAEALLYGLQWCASKGLEMAIGETDSLLLSKTVKREWKPPWKISNQVQEIQKMIEDHKFSIVHCFREANQPADALASLSHKIEEIKVFTLFSNLPSNIRGLINMDKWSLPSFRQIKIKPSHFVYDPP</sequence>
<dbReference type="Proteomes" id="UP000826656">
    <property type="component" value="Unassembled WGS sequence"/>
</dbReference>
<accession>A0ABQ7W911</accession>
<dbReference type="PANTHER" id="PTHR47723:SF14">
    <property type="entry name" value="RNASE H TYPE-1 DOMAIN-CONTAINING PROTEIN"/>
    <property type="match status" value="1"/>
</dbReference>
<feature type="domain" description="RNase H type-1" evidence="1">
    <location>
        <begin position="12"/>
        <end position="139"/>
    </location>
</feature>
<gene>
    <name evidence="2" type="ORF">KY290_008647</name>
</gene>
<name>A0ABQ7W911_SOLTU</name>
<organism evidence="2 3">
    <name type="scientific">Solanum tuberosum</name>
    <name type="common">Potato</name>
    <dbReference type="NCBI Taxonomy" id="4113"/>
    <lineage>
        <taxon>Eukaryota</taxon>
        <taxon>Viridiplantae</taxon>
        <taxon>Streptophyta</taxon>
        <taxon>Embryophyta</taxon>
        <taxon>Tracheophyta</taxon>
        <taxon>Spermatophyta</taxon>
        <taxon>Magnoliopsida</taxon>
        <taxon>eudicotyledons</taxon>
        <taxon>Gunneridae</taxon>
        <taxon>Pentapetalae</taxon>
        <taxon>asterids</taxon>
        <taxon>lamiids</taxon>
        <taxon>Solanales</taxon>
        <taxon>Solanaceae</taxon>
        <taxon>Solanoideae</taxon>
        <taxon>Solaneae</taxon>
        <taxon>Solanum</taxon>
    </lineage>
</organism>
<dbReference type="PANTHER" id="PTHR47723">
    <property type="entry name" value="OS05G0353850 PROTEIN"/>
    <property type="match status" value="1"/>
</dbReference>
<dbReference type="InterPro" id="IPR002156">
    <property type="entry name" value="RNaseH_domain"/>
</dbReference>
<comment type="caution">
    <text evidence="2">The sequence shown here is derived from an EMBL/GenBank/DDBJ whole genome shotgun (WGS) entry which is preliminary data.</text>
</comment>
<dbReference type="EMBL" id="JAIVGD010000003">
    <property type="protein sequence ID" value="KAH0777236.1"/>
    <property type="molecule type" value="Genomic_DNA"/>
</dbReference>
<evidence type="ECO:0000313" key="3">
    <source>
        <dbReference type="Proteomes" id="UP000826656"/>
    </source>
</evidence>
<dbReference type="InterPro" id="IPR053151">
    <property type="entry name" value="RNase_H-like"/>
</dbReference>
<keyword evidence="3" id="KW-1185">Reference proteome</keyword>
<evidence type="ECO:0000259" key="1">
    <source>
        <dbReference type="PROSITE" id="PS50879"/>
    </source>
</evidence>